<dbReference type="EMBL" id="MCFI01000005">
    <property type="protein sequence ID" value="ORY84912.1"/>
    <property type="molecule type" value="Genomic_DNA"/>
</dbReference>
<protein>
    <submittedName>
        <fullName evidence="1">Uncharacterized protein</fullName>
    </submittedName>
</protein>
<gene>
    <name evidence="1" type="ORF">BCR37DRAFT_254569</name>
</gene>
<dbReference type="RefSeq" id="XP_040726695.1">
    <property type="nucleotide sequence ID" value="XM_040866655.1"/>
</dbReference>
<dbReference type="GeneID" id="63783254"/>
<dbReference type="AlphaFoldDB" id="A0A1Y2FLP3"/>
<evidence type="ECO:0000313" key="2">
    <source>
        <dbReference type="Proteomes" id="UP000193685"/>
    </source>
</evidence>
<reference evidence="1 2" key="1">
    <citation type="submission" date="2016-07" db="EMBL/GenBank/DDBJ databases">
        <title>Pervasive Adenine N6-methylation of Active Genes in Fungi.</title>
        <authorList>
            <consortium name="DOE Joint Genome Institute"/>
            <person name="Mondo S.J."/>
            <person name="Dannebaum R.O."/>
            <person name="Kuo R.C."/>
            <person name="Labutti K."/>
            <person name="Haridas S."/>
            <person name="Kuo A."/>
            <person name="Salamov A."/>
            <person name="Ahrendt S.R."/>
            <person name="Lipzen A."/>
            <person name="Sullivan W."/>
            <person name="Andreopoulos W.B."/>
            <person name="Clum A."/>
            <person name="Lindquist E."/>
            <person name="Daum C."/>
            <person name="Ramamoorthy G.K."/>
            <person name="Gryganskyi A."/>
            <person name="Culley D."/>
            <person name="Magnuson J.K."/>
            <person name="James T.Y."/>
            <person name="O'Malley M.A."/>
            <person name="Stajich J.E."/>
            <person name="Spatafora J.W."/>
            <person name="Visel A."/>
            <person name="Grigoriev I.V."/>
        </authorList>
    </citation>
    <scope>NUCLEOTIDE SEQUENCE [LARGE SCALE GENOMIC DNA]</scope>
    <source>
        <strain evidence="1 2">12-1054</strain>
    </source>
</reference>
<organism evidence="1 2">
    <name type="scientific">Protomyces lactucae-debilis</name>
    <dbReference type="NCBI Taxonomy" id="2754530"/>
    <lineage>
        <taxon>Eukaryota</taxon>
        <taxon>Fungi</taxon>
        <taxon>Dikarya</taxon>
        <taxon>Ascomycota</taxon>
        <taxon>Taphrinomycotina</taxon>
        <taxon>Taphrinomycetes</taxon>
        <taxon>Taphrinales</taxon>
        <taxon>Protomycetaceae</taxon>
        <taxon>Protomyces</taxon>
    </lineage>
</organism>
<keyword evidence="2" id="KW-1185">Reference proteome</keyword>
<evidence type="ECO:0000313" key="1">
    <source>
        <dbReference type="EMBL" id="ORY84912.1"/>
    </source>
</evidence>
<sequence length="181" mass="20665">MIFERELMSGLWQTSCLRNLPLLTILTLRPGQSWRNSTTQPSRIWTIVTPWPIAGSITMTRSTFLTARRSSHSHYYDKITPLSWSDTGMLAKPLCFFHDILLVRHTASCEAVRAHCVTRTRVHAIRQIDVMPLASTPLPLQTRHGLLSPSSLTSRLLIHFPCKDLHESHCPGFWPPNVHCF</sequence>
<name>A0A1Y2FLP3_PROLT</name>
<proteinExistence type="predicted"/>
<dbReference type="Proteomes" id="UP000193685">
    <property type="component" value="Unassembled WGS sequence"/>
</dbReference>
<accession>A0A1Y2FLP3</accession>
<comment type="caution">
    <text evidence="1">The sequence shown here is derived from an EMBL/GenBank/DDBJ whole genome shotgun (WGS) entry which is preliminary data.</text>
</comment>